<feature type="domain" description="Peptidoglycan binding-like" evidence="3">
    <location>
        <begin position="242"/>
        <end position="299"/>
    </location>
</feature>
<sequence length="307" mass="31539">MTDPEGHLCPECGAPRGGDNTPSCGCAQRASDALREARTAQAAAAEDFDPLRIRPYVDLEGATEGTMPLRAVGPDLRPFEAAAPPGPSAPATPPATAPASARHPGRRRPRTRTVLLAAGGAVVAVVAAAGLASGLFSYEPPSRDTALPDDVRASVPEAPTSRTPGSPSQSTVPAGRPAPTAAAPTASPSPSVSASSTSASPSPSVAPTRSPATPTATSSATGTISAGNDQRTRPPVLRRGDSGPEVKELELRLTQLGLYTRKASGHYNEGVEDAVTRYQQARGIQPQQYGVYDLETRSHLESETSEP</sequence>
<evidence type="ECO:0000256" key="1">
    <source>
        <dbReference type="SAM" id="MobiDB-lite"/>
    </source>
</evidence>
<organism evidence="4 5">
    <name type="scientific">Streptomyces gilvifuscus</name>
    <dbReference type="NCBI Taxonomy" id="1550617"/>
    <lineage>
        <taxon>Bacteria</taxon>
        <taxon>Bacillati</taxon>
        <taxon>Actinomycetota</taxon>
        <taxon>Actinomycetes</taxon>
        <taxon>Kitasatosporales</taxon>
        <taxon>Streptomycetaceae</taxon>
        <taxon>Streptomyces</taxon>
    </lineage>
</organism>
<feature type="compositionally biased region" description="Pro residues" evidence="1">
    <location>
        <begin position="84"/>
        <end position="96"/>
    </location>
</feature>
<dbReference type="SUPFAM" id="SSF47090">
    <property type="entry name" value="PGBD-like"/>
    <property type="match status" value="1"/>
</dbReference>
<keyword evidence="2" id="KW-1133">Transmembrane helix</keyword>
<dbReference type="RefSeq" id="WP_272173784.1">
    <property type="nucleotide sequence ID" value="NZ_JAQOSK010000001.1"/>
</dbReference>
<feature type="region of interest" description="Disordered" evidence="1">
    <location>
        <begin position="1"/>
        <end position="28"/>
    </location>
</feature>
<dbReference type="Proteomes" id="UP001221328">
    <property type="component" value="Unassembled WGS sequence"/>
</dbReference>
<comment type="caution">
    <text evidence="4">The sequence shown here is derived from an EMBL/GenBank/DDBJ whole genome shotgun (WGS) entry which is preliminary data.</text>
</comment>
<dbReference type="Pfam" id="PF01471">
    <property type="entry name" value="PG_binding_1"/>
    <property type="match status" value="1"/>
</dbReference>
<feature type="compositionally biased region" description="Polar residues" evidence="1">
    <location>
        <begin position="160"/>
        <end position="170"/>
    </location>
</feature>
<evidence type="ECO:0000313" key="4">
    <source>
        <dbReference type="EMBL" id="MDC2953102.1"/>
    </source>
</evidence>
<evidence type="ECO:0000313" key="5">
    <source>
        <dbReference type="Proteomes" id="UP001221328"/>
    </source>
</evidence>
<dbReference type="InterPro" id="IPR002477">
    <property type="entry name" value="Peptidoglycan-bd-like"/>
</dbReference>
<evidence type="ECO:0000256" key="2">
    <source>
        <dbReference type="SAM" id="Phobius"/>
    </source>
</evidence>
<keyword evidence="2" id="KW-0812">Transmembrane</keyword>
<name>A0ABT5FKT5_9ACTN</name>
<dbReference type="InterPro" id="IPR036365">
    <property type="entry name" value="PGBD-like_sf"/>
</dbReference>
<feature type="compositionally biased region" description="Low complexity" evidence="1">
    <location>
        <begin position="171"/>
        <end position="223"/>
    </location>
</feature>
<protein>
    <submittedName>
        <fullName evidence="4">Peptidoglycan-binding domain-containing protein</fullName>
    </submittedName>
</protein>
<feature type="region of interest" description="Disordered" evidence="1">
    <location>
        <begin position="135"/>
        <end position="246"/>
    </location>
</feature>
<feature type="transmembrane region" description="Helical" evidence="2">
    <location>
        <begin position="114"/>
        <end position="138"/>
    </location>
</feature>
<reference evidence="4 5" key="1">
    <citation type="journal article" date="2015" name="Int. J. Syst. Evol. Microbiol.">
        <title>Streptomyces gilvifuscus sp. nov., an actinomycete that produces antibacterial compounds isolated from soil.</title>
        <authorList>
            <person name="Nguyen T.M."/>
            <person name="Kim J."/>
        </authorList>
    </citation>
    <scope>NUCLEOTIDE SEQUENCE [LARGE SCALE GENOMIC DNA]</scope>
    <source>
        <strain evidence="4 5">T113</strain>
    </source>
</reference>
<feature type="region of interest" description="Disordered" evidence="1">
    <location>
        <begin position="67"/>
        <end position="113"/>
    </location>
</feature>
<evidence type="ECO:0000259" key="3">
    <source>
        <dbReference type="Pfam" id="PF01471"/>
    </source>
</evidence>
<dbReference type="Gene3D" id="1.10.101.10">
    <property type="entry name" value="PGBD-like superfamily/PGBD"/>
    <property type="match status" value="1"/>
</dbReference>
<proteinExistence type="predicted"/>
<dbReference type="InterPro" id="IPR036366">
    <property type="entry name" value="PGBDSf"/>
</dbReference>
<accession>A0ABT5FKT5</accession>
<dbReference type="EMBL" id="JAQOSK010000001">
    <property type="protein sequence ID" value="MDC2953102.1"/>
    <property type="molecule type" value="Genomic_DNA"/>
</dbReference>
<gene>
    <name evidence="4" type="ORF">PO587_01390</name>
</gene>
<keyword evidence="5" id="KW-1185">Reference proteome</keyword>
<keyword evidence="2" id="KW-0472">Membrane</keyword>